<dbReference type="InterPro" id="IPR025261">
    <property type="entry name" value="Atos-like_cons_dom"/>
</dbReference>
<keyword evidence="2" id="KW-1185">Reference proteome</keyword>
<dbReference type="RefSeq" id="XP_021848697.1">
    <property type="nucleotide sequence ID" value="XM_021993005.1"/>
</dbReference>
<evidence type="ECO:0000259" key="1">
    <source>
        <dbReference type="SMART" id="SM01177"/>
    </source>
</evidence>
<sequence>MGLPQVSSGGSNEERLAQLSQSQNTHCSSMNTCYLDGLCEENETPLCGNSAISSTGELSKSGEEGVDTCDGSFNLRRNRDIVPYVPRGKFGPEGIRCRNAKQEVDITPVSRIVGFQANKTICCGELSNSGSSDEVDRAVNYTGSYGVALRKRMLSPLSQLILPDNCERDVLNLGYGMLSSVSTEKTCSAGEQDPMKENSGLKDQMSTSISSFSYCRERLNAYHENSRKTSYFLIDGPSPVDQELSDVILSSHGLGNLEKSSVVKSHVGGNFLCMERMTSHSLPSSPLGRKSFERTETADGFRTVRRQLESECTAISNIRLSLDGSGVATYFSAEKEGCNVTRKQEEDFRPASLDSSGGFSWPFSPDSASNLHCIKPTKTLSRHCARRSLVGSFEESLLSGRFPFGSVYQKIDGFLAVLSVTGGKFSPKSQKLPFSVSSVDGDSYLLYYAPIALPSKSASNGNSGHKFQRSLGNGDTQVDRNRLHIPMKGQIQLVLSNPERTPIHTFFCNYDLSDMPAGTKTFLRQRITLASTKISAEPEQHKVREMTVKERTTAASDNNPSVGLDMPSRIACSTRSTFPVKSDEISNLAGSIGKGVRHKACKNLGESEGQDTCHENEKRASLGSFKVKENLSCSGALRYALHLRFICPPLKKYSPRGNSGENERERRFYLYNDLRVVFPQRHTDSDEGKLNVEHHFPADPKYFDIGD</sequence>
<dbReference type="KEGG" id="soe:110788373"/>
<dbReference type="GeneID" id="110788373"/>
<dbReference type="Pfam" id="PF13889">
    <property type="entry name" value="Chromosome_seg"/>
    <property type="match status" value="1"/>
</dbReference>
<name>A0A9R0IG27_SPIOL</name>
<evidence type="ECO:0000313" key="4">
    <source>
        <dbReference type="RefSeq" id="XP_021848698.1"/>
    </source>
</evidence>
<reference evidence="2" key="1">
    <citation type="journal article" date="2021" name="Nat. Commun.">
        <title>Genomic analyses provide insights into spinach domestication and the genetic basis of agronomic traits.</title>
        <authorList>
            <person name="Cai X."/>
            <person name="Sun X."/>
            <person name="Xu C."/>
            <person name="Sun H."/>
            <person name="Wang X."/>
            <person name="Ge C."/>
            <person name="Zhang Z."/>
            <person name="Wang Q."/>
            <person name="Fei Z."/>
            <person name="Jiao C."/>
            <person name="Wang Q."/>
        </authorList>
    </citation>
    <scope>NUCLEOTIDE SEQUENCE [LARGE SCALE GENOMIC DNA]</scope>
    <source>
        <strain evidence="2">cv. Varoflay</strain>
    </source>
</reference>
<proteinExistence type="predicted"/>
<dbReference type="RefSeq" id="XP_021848698.1">
    <property type="nucleotide sequence ID" value="XM_021993006.1"/>
</dbReference>
<dbReference type="Proteomes" id="UP000813463">
    <property type="component" value="Chromosome 3"/>
</dbReference>
<dbReference type="InterPro" id="IPR051506">
    <property type="entry name" value="ATOS_Transcription_Regulators"/>
</dbReference>
<accession>A0A9R0IG27</accession>
<dbReference type="SMART" id="SM01177">
    <property type="entry name" value="DUF4210"/>
    <property type="match status" value="1"/>
</dbReference>
<evidence type="ECO:0000313" key="3">
    <source>
        <dbReference type="RefSeq" id="XP_021848697.1"/>
    </source>
</evidence>
<dbReference type="AlphaFoldDB" id="A0A9R0IG27"/>
<reference evidence="3 4" key="2">
    <citation type="submission" date="2025-04" db="UniProtKB">
        <authorList>
            <consortium name="RefSeq"/>
        </authorList>
    </citation>
    <scope>IDENTIFICATION</scope>
</reference>
<dbReference type="PANTHER" id="PTHR13199">
    <property type="entry name" value="GH03947P"/>
    <property type="match status" value="1"/>
</dbReference>
<evidence type="ECO:0000313" key="2">
    <source>
        <dbReference type="Proteomes" id="UP000813463"/>
    </source>
</evidence>
<dbReference type="PANTHER" id="PTHR13199:SF23">
    <property type="entry name" value="MEIOSIS CHROMOSOME SEGREGATION FAMILY PROTEIN"/>
    <property type="match status" value="1"/>
</dbReference>
<protein>
    <submittedName>
        <fullName evidence="3 4">Uncharacterized protein LOC110788373</fullName>
    </submittedName>
</protein>
<dbReference type="OrthoDB" id="8625101at2759"/>
<organism evidence="2 3">
    <name type="scientific">Spinacia oleracea</name>
    <name type="common">Spinach</name>
    <dbReference type="NCBI Taxonomy" id="3562"/>
    <lineage>
        <taxon>Eukaryota</taxon>
        <taxon>Viridiplantae</taxon>
        <taxon>Streptophyta</taxon>
        <taxon>Embryophyta</taxon>
        <taxon>Tracheophyta</taxon>
        <taxon>Spermatophyta</taxon>
        <taxon>Magnoliopsida</taxon>
        <taxon>eudicotyledons</taxon>
        <taxon>Gunneridae</taxon>
        <taxon>Pentapetalae</taxon>
        <taxon>Caryophyllales</taxon>
        <taxon>Chenopodiaceae</taxon>
        <taxon>Chenopodioideae</taxon>
        <taxon>Anserineae</taxon>
        <taxon>Spinacia</taxon>
    </lineage>
</organism>
<feature type="domain" description="Atos-like conserved" evidence="1">
    <location>
        <begin position="389"/>
        <end position="448"/>
    </location>
</feature>
<dbReference type="InterPro" id="IPR033473">
    <property type="entry name" value="Atos-like_C"/>
</dbReference>
<gene>
    <name evidence="3 4" type="primary">LOC110788373</name>
</gene>
<dbReference type="Pfam" id="PF13915">
    <property type="entry name" value="DUF4210"/>
    <property type="match status" value="1"/>
</dbReference>